<evidence type="ECO:0000256" key="8">
    <source>
        <dbReference type="ARBA" id="ARBA00024235"/>
    </source>
</evidence>
<protein>
    <recommendedName>
        <fullName evidence="8">Ancillary SecYEG translocon subunit</fullName>
    </recommendedName>
</protein>
<evidence type="ECO:0000256" key="9">
    <source>
        <dbReference type="SAM" id="MobiDB-lite"/>
    </source>
</evidence>
<evidence type="ECO:0000256" key="2">
    <source>
        <dbReference type="ARBA" id="ARBA00022475"/>
    </source>
</evidence>
<dbReference type="GO" id="GO:0044877">
    <property type="term" value="F:protein-containing complex binding"/>
    <property type="evidence" value="ECO:0007669"/>
    <property type="project" value="InterPro"/>
</dbReference>
<organism evidence="12 13">
    <name type="scientific">Maritalea mobilis</name>
    <dbReference type="NCBI Taxonomy" id="483324"/>
    <lineage>
        <taxon>Bacteria</taxon>
        <taxon>Pseudomonadati</taxon>
        <taxon>Pseudomonadota</taxon>
        <taxon>Alphaproteobacteria</taxon>
        <taxon>Hyphomicrobiales</taxon>
        <taxon>Devosiaceae</taxon>
        <taxon>Maritalea</taxon>
    </lineage>
</organism>
<keyword evidence="5 10" id="KW-0472">Membrane</keyword>
<dbReference type="InterPro" id="IPR011990">
    <property type="entry name" value="TPR-like_helical_dom_sf"/>
</dbReference>
<dbReference type="InterPro" id="IPR018704">
    <property type="entry name" value="SecYEG/CpoB_TPR"/>
</dbReference>
<gene>
    <name evidence="12" type="ORF">ATL17_1675</name>
</gene>
<evidence type="ECO:0000256" key="1">
    <source>
        <dbReference type="ARBA" id="ARBA00004401"/>
    </source>
</evidence>
<dbReference type="PANTHER" id="PTHR38035">
    <property type="entry name" value="UPF0070 PROTEIN YFGM"/>
    <property type="match status" value="1"/>
</dbReference>
<evidence type="ECO:0000256" key="3">
    <source>
        <dbReference type="ARBA" id="ARBA00022692"/>
    </source>
</evidence>
<dbReference type="AlphaFoldDB" id="A0A4R6VJI4"/>
<evidence type="ECO:0000313" key="12">
    <source>
        <dbReference type="EMBL" id="TDQ63668.1"/>
    </source>
</evidence>
<dbReference type="GO" id="GO:0005886">
    <property type="term" value="C:plasma membrane"/>
    <property type="evidence" value="ECO:0007669"/>
    <property type="project" value="UniProtKB-SubCell"/>
</dbReference>
<dbReference type="PANTHER" id="PTHR38035:SF1">
    <property type="entry name" value="ANCILLARY SECYEG TRANSLOCON SUBUNIT"/>
    <property type="match status" value="1"/>
</dbReference>
<proteinExistence type="inferred from homology"/>
<keyword evidence="4 10" id="KW-1133">Transmembrane helix</keyword>
<dbReference type="Pfam" id="PF09976">
    <property type="entry name" value="TPR_21"/>
    <property type="match status" value="1"/>
</dbReference>
<evidence type="ECO:0000256" key="5">
    <source>
        <dbReference type="ARBA" id="ARBA00023136"/>
    </source>
</evidence>
<comment type="caution">
    <text evidence="12">The sequence shown here is derived from an EMBL/GenBank/DDBJ whole genome shotgun (WGS) entry which is preliminary data.</text>
</comment>
<dbReference type="Proteomes" id="UP000295391">
    <property type="component" value="Unassembled WGS sequence"/>
</dbReference>
<feature type="region of interest" description="Disordered" evidence="9">
    <location>
        <begin position="219"/>
        <end position="239"/>
    </location>
</feature>
<evidence type="ECO:0000259" key="11">
    <source>
        <dbReference type="Pfam" id="PF09976"/>
    </source>
</evidence>
<evidence type="ECO:0000256" key="4">
    <source>
        <dbReference type="ARBA" id="ARBA00022989"/>
    </source>
</evidence>
<sequence length="239" mass="25701">MSDEIFHEVDEDLRNERMRRLWSQFGPWIIGAAVVIVLIVAGNEAWRWWQSSQQNASAEQFVAALDQVEEGNYDEGIAALNEIEANGAGNYPALASFREAAALAQQGKIDEAVAAYDAIATSQGDQRLRELSSLFAAYLLVDGGDPLAVSQRVGDLQVDGHPLRNAAREALGLTYYQAGQFAEALNQFEAVANDPAAPRNLAQRVGLYLAQLESQGVAEEAAPAAEEAAPAETEAAPSE</sequence>
<feature type="domain" description="Ancillary SecYEG translocon subunit/Cell division coordinator CpoB TPR" evidence="11">
    <location>
        <begin position="20"/>
        <end position="193"/>
    </location>
</feature>
<keyword evidence="3 10" id="KW-0812">Transmembrane</keyword>
<feature type="transmembrane region" description="Helical" evidence="10">
    <location>
        <begin position="25"/>
        <end position="46"/>
    </location>
</feature>
<comment type="subcellular location">
    <subcellularLocation>
        <location evidence="1">Cell membrane</location>
        <topology evidence="1">Single-pass type II membrane protein</topology>
    </subcellularLocation>
</comment>
<dbReference type="SUPFAM" id="SSF48452">
    <property type="entry name" value="TPR-like"/>
    <property type="match status" value="1"/>
</dbReference>
<name>A0A4R6VJI4_9HYPH</name>
<keyword evidence="2" id="KW-1003">Cell membrane</keyword>
<keyword evidence="13" id="KW-1185">Reference proteome</keyword>
<comment type="similarity">
    <text evidence="7">Belongs to the YfgM family.</text>
</comment>
<evidence type="ECO:0000256" key="7">
    <source>
        <dbReference type="ARBA" id="ARBA00024197"/>
    </source>
</evidence>
<accession>A0A4R6VJI4</accession>
<dbReference type="InterPro" id="IPR026039">
    <property type="entry name" value="YfgM"/>
</dbReference>
<dbReference type="EMBL" id="SNYR01000002">
    <property type="protein sequence ID" value="TDQ63668.1"/>
    <property type="molecule type" value="Genomic_DNA"/>
</dbReference>
<keyword evidence="6" id="KW-0143">Chaperone</keyword>
<evidence type="ECO:0000313" key="13">
    <source>
        <dbReference type="Proteomes" id="UP000295391"/>
    </source>
</evidence>
<evidence type="ECO:0000256" key="6">
    <source>
        <dbReference type="ARBA" id="ARBA00023186"/>
    </source>
</evidence>
<dbReference type="RefSeq" id="WP_166638953.1">
    <property type="nucleotide sequence ID" value="NZ_SNYR01000002.1"/>
</dbReference>
<reference evidence="12 13" key="1">
    <citation type="submission" date="2019-03" db="EMBL/GenBank/DDBJ databases">
        <title>Genomic Encyclopedia of Type Strains, Phase III (KMG-III): the genomes of soil and plant-associated and newly described type strains.</title>
        <authorList>
            <person name="Whitman W."/>
        </authorList>
    </citation>
    <scope>NUCLEOTIDE SEQUENCE [LARGE SCALE GENOMIC DNA]</scope>
    <source>
        <strain evidence="12 13">CGMCC 1.7002</strain>
    </source>
</reference>
<dbReference type="Gene3D" id="1.25.40.10">
    <property type="entry name" value="Tetratricopeptide repeat domain"/>
    <property type="match status" value="1"/>
</dbReference>
<evidence type="ECO:0000256" key="10">
    <source>
        <dbReference type="SAM" id="Phobius"/>
    </source>
</evidence>